<dbReference type="Proteomes" id="UP000319817">
    <property type="component" value="Chromosome"/>
</dbReference>
<evidence type="ECO:0000256" key="1">
    <source>
        <dbReference type="ARBA" id="ARBA00001946"/>
    </source>
</evidence>
<evidence type="ECO:0000256" key="6">
    <source>
        <dbReference type="ARBA" id="ARBA00022801"/>
    </source>
</evidence>
<evidence type="ECO:0000256" key="2">
    <source>
        <dbReference type="ARBA" id="ARBA00009959"/>
    </source>
</evidence>
<evidence type="ECO:0000313" key="10">
    <source>
        <dbReference type="EMBL" id="QDT13607.1"/>
    </source>
</evidence>
<dbReference type="RefSeq" id="WP_419189426.1">
    <property type="nucleotide sequence ID" value="NZ_CP036526.1"/>
</dbReference>
<dbReference type="Gene3D" id="3.30.70.240">
    <property type="match status" value="1"/>
</dbReference>
<name>A0A517P2K8_9BACT</name>
<evidence type="ECO:0000256" key="4">
    <source>
        <dbReference type="ARBA" id="ARBA00022723"/>
    </source>
</evidence>
<keyword evidence="7 9" id="KW-0460">Magnesium</keyword>
<evidence type="ECO:0000313" key="11">
    <source>
        <dbReference type="Proteomes" id="UP000319817"/>
    </source>
</evidence>
<evidence type="ECO:0000256" key="7">
    <source>
        <dbReference type="ARBA" id="ARBA00022842"/>
    </source>
</evidence>
<dbReference type="Pfam" id="PF09827">
    <property type="entry name" value="CRISPR_Cas2"/>
    <property type="match status" value="1"/>
</dbReference>
<dbReference type="EMBL" id="CP036526">
    <property type="protein sequence ID" value="QDT13607.1"/>
    <property type="molecule type" value="Genomic_DNA"/>
</dbReference>
<dbReference type="GO" id="GO:0016787">
    <property type="term" value="F:hydrolase activity"/>
    <property type="evidence" value="ECO:0007669"/>
    <property type="project" value="UniProtKB-KW"/>
</dbReference>
<reference evidence="10 11" key="1">
    <citation type="submission" date="2019-02" db="EMBL/GenBank/DDBJ databases">
        <title>Deep-cultivation of Planctomycetes and their phenomic and genomic characterization uncovers novel biology.</title>
        <authorList>
            <person name="Wiegand S."/>
            <person name="Jogler M."/>
            <person name="Boedeker C."/>
            <person name="Pinto D."/>
            <person name="Vollmers J."/>
            <person name="Rivas-Marin E."/>
            <person name="Kohn T."/>
            <person name="Peeters S.H."/>
            <person name="Heuer A."/>
            <person name="Rast P."/>
            <person name="Oberbeckmann S."/>
            <person name="Bunk B."/>
            <person name="Jeske O."/>
            <person name="Meyerdierks A."/>
            <person name="Storesund J.E."/>
            <person name="Kallscheuer N."/>
            <person name="Luecker S."/>
            <person name="Lage O.M."/>
            <person name="Pohl T."/>
            <person name="Merkel B.J."/>
            <person name="Hornburger P."/>
            <person name="Mueller R.-W."/>
            <person name="Bruemmer F."/>
            <person name="Labrenz M."/>
            <person name="Spormann A.M."/>
            <person name="Op den Camp H."/>
            <person name="Overmann J."/>
            <person name="Amann R."/>
            <person name="Jetten M.S.M."/>
            <person name="Mascher T."/>
            <person name="Medema M.H."/>
            <person name="Devos D.P."/>
            <person name="Kaster A.-K."/>
            <person name="Ovreas L."/>
            <person name="Rohde M."/>
            <person name="Galperin M.Y."/>
            <person name="Jogler C."/>
        </authorList>
    </citation>
    <scope>NUCLEOTIDE SEQUENCE [LARGE SCALE GENOMIC DNA]</scope>
    <source>
        <strain evidence="10 11">K23_9</strain>
    </source>
</reference>
<dbReference type="InterPro" id="IPR021127">
    <property type="entry name" value="CRISPR_associated_Cas2"/>
</dbReference>
<organism evidence="10 11">
    <name type="scientific">Stieleria marina</name>
    <dbReference type="NCBI Taxonomy" id="1930275"/>
    <lineage>
        <taxon>Bacteria</taxon>
        <taxon>Pseudomonadati</taxon>
        <taxon>Planctomycetota</taxon>
        <taxon>Planctomycetia</taxon>
        <taxon>Pirellulales</taxon>
        <taxon>Pirellulaceae</taxon>
        <taxon>Stieleria</taxon>
    </lineage>
</organism>
<dbReference type="GO" id="GO:0051607">
    <property type="term" value="P:defense response to virus"/>
    <property type="evidence" value="ECO:0007669"/>
    <property type="project" value="UniProtKB-UniRule"/>
</dbReference>
<comment type="cofactor">
    <cofactor evidence="1 9">
        <name>Mg(2+)</name>
        <dbReference type="ChEBI" id="CHEBI:18420"/>
    </cofactor>
</comment>
<dbReference type="EC" id="3.1.-.-" evidence="9"/>
<dbReference type="PANTHER" id="PTHR34405">
    <property type="entry name" value="CRISPR-ASSOCIATED ENDORIBONUCLEASE CAS2"/>
    <property type="match status" value="1"/>
</dbReference>
<dbReference type="NCBIfam" id="TIGR01573">
    <property type="entry name" value="cas2"/>
    <property type="match status" value="1"/>
</dbReference>
<evidence type="ECO:0000256" key="5">
    <source>
        <dbReference type="ARBA" id="ARBA00022759"/>
    </source>
</evidence>
<comment type="subunit">
    <text evidence="9">Homodimer, forms a heterotetramer with a Cas1 homodimer.</text>
</comment>
<feature type="binding site" evidence="9">
    <location>
        <position position="84"/>
    </location>
    <ligand>
        <name>Mg(2+)</name>
        <dbReference type="ChEBI" id="CHEBI:18420"/>
        <note>catalytic</note>
    </ligand>
</feature>
<dbReference type="AlphaFoldDB" id="A0A517P2K8"/>
<dbReference type="GO" id="GO:0004521">
    <property type="term" value="F:RNA endonuclease activity"/>
    <property type="evidence" value="ECO:0007669"/>
    <property type="project" value="InterPro"/>
</dbReference>
<keyword evidence="11" id="KW-1185">Reference proteome</keyword>
<dbReference type="GO" id="GO:0046872">
    <property type="term" value="F:metal ion binding"/>
    <property type="evidence" value="ECO:0007669"/>
    <property type="project" value="UniProtKB-UniRule"/>
</dbReference>
<dbReference type="HAMAP" id="MF_01471">
    <property type="entry name" value="Cas2"/>
    <property type="match status" value="1"/>
</dbReference>
<comment type="similarity">
    <text evidence="2 9">Belongs to the CRISPR-associated endoribonuclease Cas2 protein family.</text>
</comment>
<evidence type="ECO:0000256" key="9">
    <source>
        <dbReference type="HAMAP-Rule" id="MF_01471"/>
    </source>
</evidence>
<dbReference type="GO" id="GO:0043571">
    <property type="term" value="P:maintenance of CRISPR repeat elements"/>
    <property type="evidence" value="ECO:0007669"/>
    <property type="project" value="UniProtKB-UniRule"/>
</dbReference>
<keyword evidence="3 9" id="KW-0540">Nuclease</keyword>
<sequence length="170" mass="18806">MDSLTACRKIPDRDEVLAGSLGRAVAILAVRCGRHGGACLLLFETSGLAERLTSSVPLTDEINEESILKERGLPMRRIYLVTYDICEARRLRQTFKCLRNWGDHLQYSVFECHLTASDLIRLRGQLADIIHHDEDQVLVIDLGAAATRSESLVQAIGKPYSAMAAPCLVV</sequence>
<dbReference type="PANTHER" id="PTHR34405:SF3">
    <property type="entry name" value="CRISPR-ASSOCIATED ENDORIBONUCLEASE CAS2 3"/>
    <property type="match status" value="1"/>
</dbReference>
<dbReference type="SUPFAM" id="SSF143430">
    <property type="entry name" value="TTP0101/SSO1404-like"/>
    <property type="match status" value="1"/>
</dbReference>
<gene>
    <name evidence="9 10" type="primary">cas2</name>
    <name evidence="10" type="ORF">K239x_56270</name>
</gene>
<keyword evidence="8 9" id="KW-0051">Antiviral defense</keyword>
<proteinExistence type="inferred from homology"/>
<comment type="function">
    <text evidence="9">CRISPR (clustered regularly interspaced short palindromic repeat), is an adaptive immune system that provides protection against mobile genetic elements (viruses, transposable elements and conjugative plasmids). CRISPR clusters contain sequences complementary to antecedent mobile elements and target invading nucleic acids. CRISPR clusters are transcribed and processed into CRISPR RNA (crRNA). Functions as a ssRNA-specific endoribonuclease. Involved in the integration of spacer DNA into the CRISPR cassette.</text>
</comment>
<dbReference type="InterPro" id="IPR019199">
    <property type="entry name" value="Virulence_VapD/CRISPR_Cas2"/>
</dbReference>
<protein>
    <recommendedName>
        <fullName evidence="9">CRISPR-associated endoribonuclease Cas2</fullName>
        <ecNumber evidence="9">3.1.-.-</ecNumber>
    </recommendedName>
</protein>
<keyword evidence="5 9" id="KW-0255">Endonuclease</keyword>
<evidence type="ECO:0000256" key="8">
    <source>
        <dbReference type="ARBA" id="ARBA00023118"/>
    </source>
</evidence>
<dbReference type="CDD" id="cd09725">
    <property type="entry name" value="Cas2_I_II_III"/>
    <property type="match status" value="1"/>
</dbReference>
<accession>A0A517P2K8</accession>
<keyword evidence="6 9" id="KW-0378">Hydrolase</keyword>
<evidence type="ECO:0000256" key="3">
    <source>
        <dbReference type="ARBA" id="ARBA00022722"/>
    </source>
</evidence>
<keyword evidence="4 9" id="KW-0479">Metal-binding</keyword>